<evidence type="ECO:0000259" key="1">
    <source>
        <dbReference type="PROSITE" id="PS50004"/>
    </source>
</evidence>
<evidence type="ECO:0000313" key="3">
    <source>
        <dbReference type="Proteomes" id="UP000325577"/>
    </source>
</evidence>
<dbReference type="AlphaFoldDB" id="A0A5J5B5K1"/>
<accession>A0A5J5B5K1</accession>
<sequence length="218" mass="24975">MHLESSDNNLECVHLREDVVQYTLDNFSQEGCVSEESGRFSLKHPLPGHSMEYMKFELKLKNAKGLRNVRIFGKMRVYAKVSMTGASYSEKQTAVDKHNRTNPKWEFENTYAVRSPEVRNNDIHLVIKLYCKRLFGDRYVGEVSESLGDLFRNGGTADNWRDKDCPVKRGAELSDGFLFISYRFRKTGTPSRRKSFFKNVIGFTTACLGVTQMCSTIA</sequence>
<dbReference type="SMART" id="SM00239">
    <property type="entry name" value="C2"/>
    <property type="match status" value="1"/>
</dbReference>
<dbReference type="PANTHER" id="PTHR32246">
    <property type="entry name" value="INGRESSION PROTEIN FIC1"/>
    <property type="match status" value="1"/>
</dbReference>
<gene>
    <name evidence="2" type="ORF">F0562_028104</name>
</gene>
<dbReference type="Proteomes" id="UP000325577">
    <property type="component" value="Linkage Group LG15"/>
</dbReference>
<evidence type="ECO:0000313" key="2">
    <source>
        <dbReference type="EMBL" id="KAA8538525.1"/>
    </source>
</evidence>
<protein>
    <recommendedName>
        <fullName evidence="1">C2 domain-containing protein</fullName>
    </recommendedName>
</protein>
<dbReference type="Gene3D" id="2.60.40.150">
    <property type="entry name" value="C2 domain"/>
    <property type="match status" value="1"/>
</dbReference>
<organism evidence="2 3">
    <name type="scientific">Nyssa sinensis</name>
    <dbReference type="NCBI Taxonomy" id="561372"/>
    <lineage>
        <taxon>Eukaryota</taxon>
        <taxon>Viridiplantae</taxon>
        <taxon>Streptophyta</taxon>
        <taxon>Embryophyta</taxon>
        <taxon>Tracheophyta</taxon>
        <taxon>Spermatophyta</taxon>
        <taxon>Magnoliopsida</taxon>
        <taxon>eudicotyledons</taxon>
        <taxon>Gunneridae</taxon>
        <taxon>Pentapetalae</taxon>
        <taxon>asterids</taxon>
        <taxon>Cornales</taxon>
        <taxon>Nyssaceae</taxon>
        <taxon>Nyssa</taxon>
    </lineage>
</organism>
<dbReference type="InterPro" id="IPR035892">
    <property type="entry name" value="C2_domain_sf"/>
</dbReference>
<dbReference type="EMBL" id="CM018038">
    <property type="protein sequence ID" value="KAA8538525.1"/>
    <property type="molecule type" value="Genomic_DNA"/>
</dbReference>
<dbReference type="OrthoDB" id="270970at2759"/>
<feature type="domain" description="C2" evidence="1">
    <location>
        <begin position="34"/>
        <end position="161"/>
    </location>
</feature>
<name>A0A5J5B5K1_9ASTE</name>
<dbReference type="PANTHER" id="PTHR32246:SF22">
    <property type="entry name" value="C2 DOMAIN-CONTAINING PROTEIN"/>
    <property type="match status" value="1"/>
</dbReference>
<dbReference type="PROSITE" id="PS50004">
    <property type="entry name" value="C2"/>
    <property type="match status" value="1"/>
</dbReference>
<dbReference type="Pfam" id="PF00168">
    <property type="entry name" value="C2"/>
    <property type="match status" value="1"/>
</dbReference>
<dbReference type="InterPro" id="IPR000008">
    <property type="entry name" value="C2_dom"/>
</dbReference>
<reference evidence="2 3" key="1">
    <citation type="submission" date="2019-09" db="EMBL/GenBank/DDBJ databases">
        <title>A chromosome-level genome assembly of the Chinese tupelo Nyssa sinensis.</title>
        <authorList>
            <person name="Yang X."/>
            <person name="Kang M."/>
            <person name="Yang Y."/>
            <person name="Xiong H."/>
            <person name="Wang M."/>
            <person name="Zhang Z."/>
            <person name="Wang Z."/>
            <person name="Wu H."/>
            <person name="Ma T."/>
            <person name="Liu J."/>
            <person name="Xi Z."/>
        </authorList>
    </citation>
    <scope>NUCLEOTIDE SEQUENCE [LARGE SCALE GENOMIC DNA]</scope>
    <source>
        <strain evidence="2">J267</strain>
        <tissue evidence="2">Leaf</tissue>
    </source>
</reference>
<proteinExistence type="predicted"/>
<keyword evidence="3" id="KW-1185">Reference proteome</keyword>
<dbReference type="SUPFAM" id="SSF49562">
    <property type="entry name" value="C2 domain (Calcium/lipid-binding domain, CaLB)"/>
    <property type="match status" value="1"/>
</dbReference>